<dbReference type="InterPro" id="IPR002577">
    <property type="entry name" value="HTH_HxlR"/>
</dbReference>
<dbReference type="EMBL" id="BSFP01000058">
    <property type="protein sequence ID" value="GLL05469.1"/>
    <property type="molecule type" value="Genomic_DNA"/>
</dbReference>
<evidence type="ECO:0000259" key="4">
    <source>
        <dbReference type="PROSITE" id="PS51118"/>
    </source>
</evidence>
<dbReference type="SUPFAM" id="SSF46785">
    <property type="entry name" value="Winged helix' DNA-binding domain"/>
    <property type="match status" value="1"/>
</dbReference>
<comment type="caution">
    <text evidence="5">The sequence shown here is derived from an EMBL/GenBank/DDBJ whole genome shotgun (WGS) entry which is preliminary data.</text>
</comment>
<reference evidence="5" key="1">
    <citation type="journal article" date="2014" name="Int. J. Syst. Evol. Microbiol.">
        <title>Complete genome sequence of Corynebacterium casei LMG S-19264T (=DSM 44701T), isolated from a smear-ripened cheese.</title>
        <authorList>
            <consortium name="US DOE Joint Genome Institute (JGI-PGF)"/>
            <person name="Walter F."/>
            <person name="Albersmeier A."/>
            <person name="Kalinowski J."/>
            <person name="Ruckert C."/>
        </authorList>
    </citation>
    <scope>NUCLEOTIDE SEQUENCE</scope>
    <source>
        <strain evidence="5">VKM Ac-1321</strain>
    </source>
</reference>
<evidence type="ECO:0000256" key="2">
    <source>
        <dbReference type="ARBA" id="ARBA00023125"/>
    </source>
</evidence>
<feature type="domain" description="HTH hxlR-type" evidence="4">
    <location>
        <begin position="34"/>
        <end position="133"/>
    </location>
</feature>
<dbReference type="InterPro" id="IPR036390">
    <property type="entry name" value="WH_DNA-bd_sf"/>
</dbReference>
<dbReference type="PANTHER" id="PTHR33204:SF18">
    <property type="entry name" value="TRANSCRIPTIONAL REGULATORY PROTEIN"/>
    <property type="match status" value="1"/>
</dbReference>
<keyword evidence="2" id="KW-0238">DNA-binding</keyword>
<evidence type="ECO:0000313" key="6">
    <source>
        <dbReference type="Proteomes" id="UP001143480"/>
    </source>
</evidence>
<keyword evidence="1" id="KW-0805">Transcription regulation</keyword>
<evidence type="ECO:0000256" key="3">
    <source>
        <dbReference type="ARBA" id="ARBA00023163"/>
    </source>
</evidence>
<dbReference type="Gene3D" id="1.10.10.10">
    <property type="entry name" value="Winged helix-like DNA-binding domain superfamily/Winged helix DNA-binding domain"/>
    <property type="match status" value="1"/>
</dbReference>
<keyword evidence="6" id="KW-1185">Reference proteome</keyword>
<dbReference type="InterPro" id="IPR036388">
    <property type="entry name" value="WH-like_DNA-bd_sf"/>
</dbReference>
<organism evidence="5 6">
    <name type="scientific">Dactylosporangium matsuzakiense</name>
    <dbReference type="NCBI Taxonomy" id="53360"/>
    <lineage>
        <taxon>Bacteria</taxon>
        <taxon>Bacillati</taxon>
        <taxon>Actinomycetota</taxon>
        <taxon>Actinomycetes</taxon>
        <taxon>Micromonosporales</taxon>
        <taxon>Micromonosporaceae</taxon>
        <taxon>Dactylosporangium</taxon>
    </lineage>
</organism>
<gene>
    <name evidence="5" type="ORF">GCM10017581_072160</name>
</gene>
<reference evidence="5" key="2">
    <citation type="submission" date="2023-01" db="EMBL/GenBank/DDBJ databases">
        <authorList>
            <person name="Sun Q."/>
            <person name="Evtushenko L."/>
        </authorList>
    </citation>
    <scope>NUCLEOTIDE SEQUENCE</scope>
    <source>
        <strain evidence="5">VKM Ac-1321</strain>
    </source>
</reference>
<evidence type="ECO:0000313" key="5">
    <source>
        <dbReference type="EMBL" id="GLL05469.1"/>
    </source>
</evidence>
<accession>A0A9W6KU12</accession>
<protein>
    <submittedName>
        <fullName evidence="5">Transcriptional regulator</fullName>
    </submittedName>
</protein>
<dbReference type="Pfam" id="PF01638">
    <property type="entry name" value="HxlR"/>
    <property type="match status" value="1"/>
</dbReference>
<sequence length="194" mass="21342">MLAPIPLVIAICNHYIGDGEVPVKEEDVQPRSECPINAAVEVLGDRWSLLVLRDVIFGDRRYFRALLTGSIEGIASNILADRLVRLVEAGLLTRGTAARGQRARYSLTEAGIQTLPIIYALGNWGLDWLPGSGELRVRQQLMRAEGPRFVEDLMDELRVRHLDAPPKPRDGPGPLERLAAAYAAAQTREGDAKP</sequence>
<keyword evidence="3" id="KW-0804">Transcription</keyword>
<dbReference type="GO" id="GO:0003677">
    <property type="term" value="F:DNA binding"/>
    <property type="evidence" value="ECO:0007669"/>
    <property type="project" value="UniProtKB-KW"/>
</dbReference>
<proteinExistence type="predicted"/>
<name>A0A9W6KU12_9ACTN</name>
<evidence type="ECO:0000256" key="1">
    <source>
        <dbReference type="ARBA" id="ARBA00023015"/>
    </source>
</evidence>
<dbReference type="PROSITE" id="PS51118">
    <property type="entry name" value="HTH_HXLR"/>
    <property type="match status" value="1"/>
</dbReference>
<dbReference type="PANTHER" id="PTHR33204">
    <property type="entry name" value="TRANSCRIPTIONAL REGULATOR, MARR FAMILY"/>
    <property type="match status" value="1"/>
</dbReference>
<dbReference type="AlphaFoldDB" id="A0A9W6KU12"/>
<dbReference type="Proteomes" id="UP001143480">
    <property type="component" value="Unassembled WGS sequence"/>
</dbReference>